<dbReference type="EMBL" id="BEWI01000027">
    <property type="protein sequence ID" value="GAY19549.1"/>
    <property type="molecule type" value="Genomic_DNA"/>
</dbReference>
<name>A0A292Z9F7_SPHSA</name>
<gene>
    <name evidence="1" type="ORF">SFOMI_0068</name>
</gene>
<dbReference type="Gene3D" id="3.40.50.300">
    <property type="entry name" value="P-loop containing nucleotide triphosphate hydrolases"/>
    <property type="match status" value="1"/>
</dbReference>
<dbReference type="Gene3D" id="3.40.50.2300">
    <property type="match status" value="1"/>
</dbReference>
<dbReference type="AlphaFoldDB" id="A0A292Z9F7"/>
<reference evidence="1 2" key="1">
    <citation type="journal article" date="2013" name="Biodegradation">
        <title>Occurrence of 4-tert-butylphenol (4-t-BP) biodegradation in an aquatic sample caused by the presence of Spirodela polyrrhiza and isolation of a 4-t-BP-utilizing bacterium.</title>
        <authorList>
            <person name="Ogata Y."/>
            <person name="Toyama T."/>
            <person name="Yu N."/>
            <person name="Wang X."/>
            <person name="Sei K."/>
            <person name="Ike M."/>
        </authorList>
    </citation>
    <scope>NUCLEOTIDE SEQUENCE [LARGE SCALE GENOMIC DNA]</scope>
    <source>
        <strain evidence="1 2">OMI</strain>
    </source>
</reference>
<comment type="caution">
    <text evidence="1">The sequence shown here is derived from an EMBL/GenBank/DDBJ whole genome shotgun (WGS) entry which is preliminary data.</text>
</comment>
<protein>
    <submittedName>
        <fullName evidence="1">Probable pilus assembly protein</fullName>
    </submittedName>
</protein>
<evidence type="ECO:0000313" key="1">
    <source>
        <dbReference type="EMBL" id="GAY19549.1"/>
    </source>
</evidence>
<dbReference type="SUPFAM" id="SSF52540">
    <property type="entry name" value="P-loop containing nucleoside triphosphate hydrolases"/>
    <property type="match status" value="1"/>
</dbReference>
<dbReference type="InterPro" id="IPR027417">
    <property type="entry name" value="P-loop_NTPase"/>
</dbReference>
<dbReference type="Proteomes" id="UP000221538">
    <property type="component" value="Unassembled WGS sequence"/>
</dbReference>
<sequence>MAEILLLSIDRMLAQRIGDAMGQRIDVRMVQSLDAEPLARPGVIVMDRSAIPSDRSLAASISAVADQAAGRSIVLATDQQDSEQILHAVRAGAKDVIARDAEGAEIANVLSRLLNATIAQQSTGGRFTLVLGVDQEATAMVASDMALIRSADRQPSLLIDCSLPTSAAAAYLDLDVTYGLASAIADIDRLDASLLSSALARHAASGLGLLTFDGGTGAEPAGIAPTDIAALVRLLRACSSEVVFCAGSLRHGGLLRELALLADQVDIVCAQSIRELEAARRLLDRISPDHATLERMRLIVWDHQPTVLLDGRRMADALGTGSMMPLPVDRAQSRNALNAGQPLGIAPDGGAYQQALRRACGAGPQHAKGALGAIQQLRRGVLRKLERRP</sequence>
<proteinExistence type="predicted"/>
<dbReference type="RefSeq" id="WP_048574860.1">
    <property type="nucleotide sequence ID" value="NZ_BEWI01000027.1"/>
</dbReference>
<reference evidence="1 2" key="2">
    <citation type="journal article" date="2013" name="Environ. Sci. Technol.">
        <title>The 4-tert-butylphenol-utilizing bacterium Sphingobium fuliginis OMI can degrade bisphenols via phenolic ring hydroxylation and meta-cleavage pathway.</title>
        <authorList>
            <person name="Ogata Y."/>
            <person name="Goda S."/>
            <person name="Toyama T."/>
            <person name="Sei K."/>
            <person name="Ike M."/>
        </authorList>
    </citation>
    <scope>NUCLEOTIDE SEQUENCE [LARGE SCALE GENOMIC DNA]</scope>
    <source>
        <strain evidence="1 2">OMI</strain>
    </source>
</reference>
<organism evidence="1 2">
    <name type="scientific">Sphingobium fuliginis (strain ATCC 27551)</name>
    <dbReference type="NCBI Taxonomy" id="336203"/>
    <lineage>
        <taxon>Bacteria</taxon>
        <taxon>Pseudomonadati</taxon>
        <taxon>Pseudomonadota</taxon>
        <taxon>Alphaproteobacteria</taxon>
        <taxon>Sphingomonadales</taxon>
        <taxon>Sphingomonadaceae</taxon>
        <taxon>Sphingobium</taxon>
    </lineage>
</organism>
<accession>A0A292Z9F7</accession>
<evidence type="ECO:0000313" key="2">
    <source>
        <dbReference type="Proteomes" id="UP000221538"/>
    </source>
</evidence>